<evidence type="ECO:0000313" key="2">
    <source>
        <dbReference type="Proteomes" id="UP000264820"/>
    </source>
</evidence>
<dbReference type="Ensembl" id="ENSHCOT00000014229.1">
    <property type="protein sequence ID" value="ENSHCOP00000000167.1"/>
    <property type="gene ID" value="ENSHCOG00000000040.1"/>
</dbReference>
<dbReference type="OMA" id="YKRECIL"/>
<accession>A0A3Q3D1L8</accession>
<keyword evidence="2" id="KW-1185">Reference proteome</keyword>
<proteinExistence type="predicted"/>
<protein>
    <submittedName>
        <fullName evidence="1">Si:ch211-191j22.3</fullName>
    </submittedName>
</protein>
<name>A0A3Q3D1L8_HIPCM</name>
<dbReference type="AlphaFoldDB" id="A0A3Q3D1L8"/>
<dbReference type="STRING" id="109280.ENSHCOP00000000169"/>
<dbReference type="Proteomes" id="UP000264820">
    <property type="component" value="Unplaced"/>
</dbReference>
<sequence length="106" mass="11478">MSTGEGQMSNLDLFQQVALLRWLSSDSSEDRGLLTLATGIRVAHQLLGRLTGQPRVDAYKKECILSVAQFVRENPRATPATVNAHVEKSVALFAARVAALDAAPLF</sequence>
<evidence type="ECO:0000313" key="1">
    <source>
        <dbReference type="Ensembl" id="ENSHCOP00000000169.1"/>
    </source>
</evidence>
<organism evidence="1 2">
    <name type="scientific">Hippocampus comes</name>
    <name type="common">Tiger tail seahorse</name>
    <dbReference type="NCBI Taxonomy" id="109280"/>
    <lineage>
        <taxon>Eukaryota</taxon>
        <taxon>Metazoa</taxon>
        <taxon>Chordata</taxon>
        <taxon>Craniata</taxon>
        <taxon>Vertebrata</taxon>
        <taxon>Euteleostomi</taxon>
        <taxon>Actinopterygii</taxon>
        <taxon>Neopterygii</taxon>
        <taxon>Teleostei</taxon>
        <taxon>Neoteleostei</taxon>
        <taxon>Acanthomorphata</taxon>
        <taxon>Syngnathiaria</taxon>
        <taxon>Syngnathiformes</taxon>
        <taxon>Syngnathoidei</taxon>
        <taxon>Syngnathidae</taxon>
        <taxon>Hippocampus</taxon>
    </lineage>
</organism>
<dbReference type="GeneTree" id="ENSGT00610000087474"/>
<reference evidence="1" key="1">
    <citation type="submission" date="2025-05" db="UniProtKB">
        <authorList>
            <consortium name="Ensembl"/>
        </authorList>
    </citation>
    <scope>IDENTIFICATION</scope>
</reference>
<dbReference type="Ensembl" id="ENSHCOT00000014226.1">
    <property type="protein sequence ID" value="ENSHCOP00000000169.1"/>
    <property type="gene ID" value="ENSHCOG00000000040.1"/>
</dbReference>